<comment type="caution">
    <text evidence="9">The sequence shown here is derived from an EMBL/GenBank/DDBJ whole genome shotgun (WGS) entry which is preliminary data.</text>
</comment>
<dbReference type="GO" id="GO:0000455">
    <property type="term" value="P:enzyme-directed rRNA pseudouridine synthesis"/>
    <property type="evidence" value="ECO:0007669"/>
    <property type="project" value="UniProtKB-ARBA"/>
</dbReference>
<dbReference type="Gene3D" id="3.30.70.1560">
    <property type="entry name" value="Alpha-L RNA-binding motif"/>
    <property type="match status" value="1"/>
</dbReference>
<organism evidence="9 10">
    <name type="scientific">Tritonibacter litoralis</name>
    <dbReference type="NCBI Taxonomy" id="2662264"/>
    <lineage>
        <taxon>Bacteria</taxon>
        <taxon>Pseudomonadati</taxon>
        <taxon>Pseudomonadota</taxon>
        <taxon>Alphaproteobacteria</taxon>
        <taxon>Rhodobacterales</taxon>
        <taxon>Paracoccaceae</taxon>
        <taxon>Tritonibacter</taxon>
    </lineage>
</organism>
<protein>
    <recommendedName>
        <fullName evidence="6">Pseudouridine synthase</fullName>
        <ecNumber evidence="6">5.4.99.-</ecNumber>
    </recommendedName>
</protein>
<dbReference type="SMART" id="SM00363">
    <property type="entry name" value="S4"/>
    <property type="match status" value="1"/>
</dbReference>
<dbReference type="EMBL" id="WIBF01000002">
    <property type="protein sequence ID" value="MQQ07727.1"/>
    <property type="molecule type" value="Genomic_DNA"/>
</dbReference>
<dbReference type="AlphaFoldDB" id="A0A843YFZ2"/>
<evidence type="ECO:0000256" key="6">
    <source>
        <dbReference type="RuleBase" id="RU003887"/>
    </source>
</evidence>
<dbReference type="InterPro" id="IPR000748">
    <property type="entry name" value="PsdUridine_synth_RsuA/RluB/E/F"/>
</dbReference>
<evidence type="ECO:0000256" key="3">
    <source>
        <dbReference type="ARBA" id="ARBA00022884"/>
    </source>
</evidence>
<dbReference type="SUPFAM" id="SSF55120">
    <property type="entry name" value="Pseudouridine synthase"/>
    <property type="match status" value="1"/>
</dbReference>
<evidence type="ECO:0000259" key="8">
    <source>
        <dbReference type="SMART" id="SM00363"/>
    </source>
</evidence>
<dbReference type="InterPro" id="IPR036986">
    <property type="entry name" value="S4_RNA-bd_sf"/>
</dbReference>
<accession>A0A843YFZ2</accession>
<feature type="compositionally biased region" description="Low complexity" evidence="7">
    <location>
        <begin position="328"/>
        <end position="353"/>
    </location>
</feature>
<dbReference type="PROSITE" id="PS01149">
    <property type="entry name" value="PSI_RSU"/>
    <property type="match status" value="1"/>
</dbReference>
<keyword evidence="3 5" id="KW-0694">RNA-binding</keyword>
<keyword evidence="10" id="KW-1185">Reference proteome</keyword>
<evidence type="ECO:0000256" key="7">
    <source>
        <dbReference type="SAM" id="MobiDB-lite"/>
    </source>
</evidence>
<dbReference type="CDD" id="cd00165">
    <property type="entry name" value="S4"/>
    <property type="match status" value="1"/>
</dbReference>
<sequence>MVYGGDMTQKPSSPDPKSSQTPEGDRIAKVLSRAGVASRREAERMIAEGRVSVNGKTIDSPALNVTGRDRITVDGKPLPEAEEERLWLYYKPTGLVTTNSDEKGRTTIFDELPEDLPRVMTVGRLDLNSEGLLLLTNDGGIKRKLELPETGWLRRYRVRINGRPKDTDFEPLRKGLVIDGERFQPMIVTLDRQQGANAWVTVGLREGKNREIRRAMEDIGFAVNRLLRVSYGPFQLGDLKSGEVEEVRRKVMRDQLGLQTPDEPAQLRPTRNRKPQHGKGRPQSGPAKTMGGSGKPGGPAPKGRKAADASVSLRGKAGQPGKTGGRPTGSRSGTKGSGKPPSKGRPIGKNPRR</sequence>
<proteinExistence type="inferred from homology"/>
<evidence type="ECO:0000256" key="5">
    <source>
        <dbReference type="PROSITE-ProRule" id="PRU00182"/>
    </source>
</evidence>
<dbReference type="GO" id="GO:0120159">
    <property type="term" value="F:rRNA pseudouridine synthase activity"/>
    <property type="evidence" value="ECO:0007669"/>
    <property type="project" value="UniProtKB-ARBA"/>
</dbReference>
<dbReference type="InterPro" id="IPR006145">
    <property type="entry name" value="PsdUridine_synth_RsuA/RluA"/>
</dbReference>
<dbReference type="Pfam" id="PF01479">
    <property type="entry name" value="S4"/>
    <property type="match status" value="1"/>
</dbReference>
<feature type="region of interest" description="Disordered" evidence="7">
    <location>
        <begin position="1"/>
        <end position="33"/>
    </location>
</feature>
<evidence type="ECO:0000256" key="2">
    <source>
        <dbReference type="ARBA" id="ARBA00008348"/>
    </source>
</evidence>
<keyword evidence="4 6" id="KW-0413">Isomerase</keyword>
<evidence type="ECO:0000256" key="4">
    <source>
        <dbReference type="ARBA" id="ARBA00023235"/>
    </source>
</evidence>
<dbReference type="PANTHER" id="PTHR47683">
    <property type="entry name" value="PSEUDOURIDINE SYNTHASE FAMILY PROTEIN-RELATED"/>
    <property type="match status" value="1"/>
</dbReference>
<feature type="domain" description="RNA-binding S4" evidence="8">
    <location>
        <begin position="25"/>
        <end position="86"/>
    </location>
</feature>
<dbReference type="InterPro" id="IPR042092">
    <property type="entry name" value="PsdUridine_s_RsuA/RluB/E/F_cat"/>
</dbReference>
<evidence type="ECO:0000313" key="9">
    <source>
        <dbReference type="EMBL" id="MQQ07727.1"/>
    </source>
</evidence>
<dbReference type="FunFam" id="3.10.290.10:FF:000003">
    <property type="entry name" value="Pseudouridine synthase"/>
    <property type="match status" value="1"/>
</dbReference>
<gene>
    <name evidence="9" type="ORF">GFB49_04595</name>
</gene>
<dbReference type="InterPro" id="IPR050343">
    <property type="entry name" value="RsuA_PseudoU_synthase"/>
</dbReference>
<dbReference type="InterPro" id="IPR020094">
    <property type="entry name" value="TruA/RsuA/RluB/E/F_N"/>
</dbReference>
<feature type="compositionally biased region" description="Low complexity" evidence="7">
    <location>
        <begin position="8"/>
        <end position="22"/>
    </location>
</feature>
<comment type="catalytic activity">
    <reaction evidence="1">
        <text>a uridine in RNA = a pseudouridine in RNA</text>
        <dbReference type="Rhea" id="RHEA:48348"/>
        <dbReference type="Rhea" id="RHEA-COMP:12068"/>
        <dbReference type="Rhea" id="RHEA-COMP:12069"/>
        <dbReference type="ChEBI" id="CHEBI:65314"/>
        <dbReference type="ChEBI" id="CHEBI:65315"/>
    </reaction>
</comment>
<dbReference type="InterPro" id="IPR002942">
    <property type="entry name" value="S4_RNA-bd"/>
</dbReference>
<comment type="similarity">
    <text evidence="2 6">Belongs to the pseudouridine synthase RsuA family.</text>
</comment>
<dbReference type="PANTHER" id="PTHR47683:SF3">
    <property type="entry name" value="RIBOSOMAL LARGE SUBUNIT PSEUDOURIDINE SYNTHASE B"/>
    <property type="match status" value="1"/>
</dbReference>
<dbReference type="InterPro" id="IPR020103">
    <property type="entry name" value="PsdUridine_synth_cat_dom_sf"/>
</dbReference>
<feature type="compositionally biased region" description="Basic residues" evidence="7">
    <location>
        <begin position="270"/>
        <end position="280"/>
    </location>
</feature>
<evidence type="ECO:0000256" key="1">
    <source>
        <dbReference type="ARBA" id="ARBA00000073"/>
    </source>
</evidence>
<dbReference type="EC" id="5.4.99.-" evidence="6"/>
<dbReference type="Pfam" id="PF00849">
    <property type="entry name" value="PseudoU_synth_2"/>
    <property type="match status" value="1"/>
</dbReference>
<dbReference type="GO" id="GO:0003723">
    <property type="term" value="F:RNA binding"/>
    <property type="evidence" value="ECO:0007669"/>
    <property type="project" value="UniProtKB-KW"/>
</dbReference>
<reference evidence="9 10" key="1">
    <citation type="submission" date="2019-10" db="EMBL/GenBank/DDBJ databases">
        <title>Epibacterium sp. nov., isolated from seawater.</title>
        <authorList>
            <person name="Zhang X."/>
            <person name="Li N."/>
        </authorList>
    </citation>
    <scope>NUCLEOTIDE SEQUENCE [LARGE SCALE GENOMIC DNA]</scope>
    <source>
        <strain evidence="9 10">SM1979</strain>
    </source>
</reference>
<dbReference type="PROSITE" id="PS50889">
    <property type="entry name" value="S4"/>
    <property type="match status" value="1"/>
</dbReference>
<evidence type="ECO:0000313" key="10">
    <source>
        <dbReference type="Proteomes" id="UP000444174"/>
    </source>
</evidence>
<dbReference type="Gene3D" id="3.10.290.10">
    <property type="entry name" value="RNA-binding S4 domain"/>
    <property type="match status" value="1"/>
</dbReference>
<dbReference type="SUPFAM" id="SSF55174">
    <property type="entry name" value="Alpha-L RNA-binding motif"/>
    <property type="match status" value="1"/>
</dbReference>
<feature type="region of interest" description="Disordered" evidence="7">
    <location>
        <begin position="253"/>
        <end position="353"/>
    </location>
</feature>
<dbReference type="InterPro" id="IPR018496">
    <property type="entry name" value="PsdUridine_synth_RsuA/RluB_CS"/>
</dbReference>
<dbReference type="NCBIfam" id="TIGR00093">
    <property type="entry name" value="pseudouridine synthase"/>
    <property type="match status" value="1"/>
</dbReference>
<dbReference type="Gene3D" id="3.30.70.580">
    <property type="entry name" value="Pseudouridine synthase I, catalytic domain, N-terminal subdomain"/>
    <property type="match status" value="1"/>
</dbReference>
<name>A0A843YFZ2_9RHOB</name>
<dbReference type="Proteomes" id="UP000444174">
    <property type="component" value="Unassembled WGS sequence"/>
</dbReference>